<sequence length="1046" mass="118487">MSLAIFTHVYILDSHSVEEVQKTIDKVHTILYERKTNKFMSLKVKDMLAQKQKNGFSQRCANFSVEVQCLYSTCLGYLEIWMAPVEEFSNFMWMDLSKILYWIDVEGSVSQLAEKEVAMEDAKCFNQITNLKRFIERSKSDEEFKRAVHIRASDLCPRELSISGVPSSARESTIWWGFSHWDWDTSILGRWRMDWKLGLFYIPCVASKADYVLLDGSKVERISSEDVSCRHGFPEEWTIRWPLENEPEAESLLPMVGSIYFHSFTHLRVRYAYHAPHQTFIPSTYREILTKKPPSSREDARLIYGNNSSEVQVPSILHLLLTEVLHPFYVFQIASIILWSLDEYMFYAGCIFIISALSILLSLLETRRQSKALREMTRFQPKNDELDPVHLVPGDVLVIKDNQVLPCDAVIISGSVLVNESMLTGESTKHRVHTLYCGTKVLQTRNHLGPENPVEAIVVRTGFSTAKGELKMVWDFDGVVSCGSNDSKKWASVDEVTDPEVVWCLATCHSLTLINGELAGDPLDVKMFEATGWLIKPKNSAFVESQFDEKCSNPRYLGIWYYAIISIQLRSGTNVRYIPLGFHENLKALTLKGYRVIALSTKELHDTKWHKIQKLKREYVESELKFLGFLVMRNNLKSESKPVIDLLTEADIRCVMVTGDNILTAISVARECGLIGPSDDVMRVEATPDKLEITPTLLNESNERSTSDGNNVIIDTVKGTVFARMDPEQKAQLIEEAIKIDYVVGMCGDGANDCSALKAAHVGISLSEAEASVAAPFTSAIQNITCVPTVIQEGRCSLVTSFGLFKYMALYSIVQFISVLTLYSVNSNLGDTQFLYIDLIITTTVAVLMSWTRPYPKIERKRPTGSLISGTNLFSIVSQIFVCLGVQIGAYFYLLRNNWYHPVIPNPDDEEVLCWETTTIFFVSSYQYLILAAAFSKAFVVLNYVLSFFIEKVMAESFLVKKLSHKLTGKTAPKNAFKRIRSSIEEEDWPCFEGLEVKASAQEEGLRSPGFTDNITNEYGLEVIFTGDSWTKSTLCVSRFTKRSLW</sequence>
<dbReference type="Gene3D" id="3.40.1110.10">
    <property type="entry name" value="Calcium-transporting ATPase, cytoplasmic domain N"/>
    <property type="match status" value="1"/>
</dbReference>
<dbReference type="Pfam" id="PF00702">
    <property type="entry name" value="Hydrolase"/>
    <property type="match status" value="1"/>
</dbReference>
<dbReference type="InterPro" id="IPR036412">
    <property type="entry name" value="HAD-like_sf"/>
</dbReference>
<comment type="similarity">
    <text evidence="2">Belongs to the cation transport ATPase (P-type) (TC 3.A.3) family. Type V subfamily.</text>
</comment>
<evidence type="ECO:0000256" key="5">
    <source>
        <dbReference type="ARBA" id="ARBA00022723"/>
    </source>
</evidence>
<dbReference type="Proteomes" id="UP000675881">
    <property type="component" value="Chromosome 14"/>
</dbReference>
<dbReference type="SUPFAM" id="SSF56784">
    <property type="entry name" value="HAD-like"/>
    <property type="match status" value="1"/>
</dbReference>
<dbReference type="GO" id="GO:0016020">
    <property type="term" value="C:membrane"/>
    <property type="evidence" value="ECO:0007669"/>
    <property type="project" value="UniProtKB-SubCell"/>
</dbReference>
<dbReference type="GO" id="GO:0016887">
    <property type="term" value="F:ATP hydrolysis activity"/>
    <property type="evidence" value="ECO:0007669"/>
    <property type="project" value="InterPro"/>
</dbReference>
<proteinExistence type="inferred from homology"/>
<keyword evidence="9" id="KW-1278">Translocase</keyword>
<protein>
    <submittedName>
        <fullName evidence="14">ATP13A2</fullName>
    </submittedName>
</protein>
<name>A0A7R8H3N2_LEPSM</name>
<dbReference type="SUPFAM" id="SSF81665">
    <property type="entry name" value="Calcium ATPase, transmembrane domain M"/>
    <property type="match status" value="1"/>
</dbReference>
<dbReference type="PANTHER" id="PTHR45630">
    <property type="entry name" value="CATION-TRANSPORTING ATPASE-RELATED"/>
    <property type="match status" value="1"/>
</dbReference>
<evidence type="ECO:0000256" key="4">
    <source>
        <dbReference type="ARBA" id="ARBA00022692"/>
    </source>
</evidence>
<dbReference type="PROSITE" id="PS01229">
    <property type="entry name" value="COF_2"/>
    <property type="match status" value="1"/>
</dbReference>
<evidence type="ECO:0000256" key="11">
    <source>
        <dbReference type="ARBA" id="ARBA00023136"/>
    </source>
</evidence>
<evidence type="ECO:0000313" key="14">
    <source>
        <dbReference type="EMBL" id="CAF2845167.1"/>
    </source>
</evidence>
<dbReference type="SUPFAM" id="SSF81653">
    <property type="entry name" value="Calcium ATPase, transduction domain A"/>
    <property type="match status" value="1"/>
</dbReference>
<dbReference type="InterPro" id="IPR023298">
    <property type="entry name" value="ATPase_P-typ_TM_dom_sf"/>
</dbReference>
<evidence type="ECO:0000259" key="13">
    <source>
        <dbReference type="Pfam" id="PF00122"/>
    </source>
</evidence>
<dbReference type="InterPro" id="IPR008250">
    <property type="entry name" value="ATPase_P-typ_transduc_dom_A_sf"/>
</dbReference>
<dbReference type="OrthoDB" id="48943at2759"/>
<dbReference type="Gene3D" id="1.20.1110.10">
    <property type="entry name" value="Calcium-transporting ATPase, transmembrane domain"/>
    <property type="match status" value="1"/>
</dbReference>
<reference evidence="14" key="1">
    <citation type="submission" date="2021-02" db="EMBL/GenBank/DDBJ databases">
        <authorList>
            <person name="Bekaert M."/>
        </authorList>
    </citation>
    <scope>NUCLEOTIDE SEQUENCE</scope>
    <source>
        <strain evidence="14">IoA-00</strain>
    </source>
</reference>
<dbReference type="Gene3D" id="2.70.150.10">
    <property type="entry name" value="Calcium-transporting ATPase, cytoplasmic transduction domain A"/>
    <property type="match status" value="1"/>
</dbReference>
<comment type="catalytic activity">
    <reaction evidence="12">
        <text>ATP + H2O = ADP + phosphate + H(+)</text>
        <dbReference type="Rhea" id="RHEA:13065"/>
        <dbReference type="ChEBI" id="CHEBI:15377"/>
        <dbReference type="ChEBI" id="CHEBI:15378"/>
        <dbReference type="ChEBI" id="CHEBI:30616"/>
        <dbReference type="ChEBI" id="CHEBI:43474"/>
        <dbReference type="ChEBI" id="CHEBI:456216"/>
    </reaction>
</comment>
<keyword evidence="11" id="KW-0472">Membrane</keyword>
<keyword evidence="3" id="KW-0597">Phosphoprotein</keyword>
<keyword evidence="6" id="KW-0547">Nucleotide-binding</keyword>
<evidence type="ECO:0000256" key="8">
    <source>
        <dbReference type="ARBA" id="ARBA00022842"/>
    </source>
</evidence>
<keyword evidence="4" id="KW-0812">Transmembrane</keyword>
<dbReference type="PRINTS" id="PR00119">
    <property type="entry name" value="CATATPASE"/>
</dbReference>
<comment type="subcellular location">
    <subcellularLocation>
        <location evidence="1">Membrane</location>
        <topology evidence="1">Multi-pass membrane protein</topology>
    </subcellularLocation>
</comment>
<evidence type="ECO:0000313" key="15">
    <source>
        <dbReference type="Proteomes" id="UP000675881"/>
    </source>
</evidence>
<dbReference type="GO" id="GO:0005524">
    <property type="term" value="F:ATP binding"/>
    <property type="evidence" value="ECO:0007669"/>
    <property type="project" value="UniProtKB-KW"/>
</dbReference>
<dbReference type="InterPro" id="IPR023299">
    <property type="entry name" value="ATPase_P-typ_cyto_dom_N"/>
</dbReference>
<organism evidence="14 15">
    <name type="scientific">Lepeophtheirus salmonis</name>
    <name type="common">Salmon louse</name>
    <name type="synonym">Caligus salmonis</name>
    <dbReference type="NCBI Taxonomy" id="72036"/>
    <lineage>
        <taxon>Eukaryota</taxon>
        <taxon>Metazoa</taxon>
        <taxon>Ecdysozoa</taxon>
        <taxon>Arthropoda</taxon>
        <taxon>Crustacea</taxon>
        <taxon>Multicrustacea</taxon>
        <taxon>Hexanauplia</taxon>
        <taxon>Copepoda</taxon>
        <taxon>Siphonostomatoida</taxon>
        <taxon>Caligidae</taxon>
        <taxon>Lepeophtheirus</taxon>
    </lineage>
</organism>
<keyword evidence="5" id="KW-0479">Metal-binding</keyword>
<dbReference type="InterPro" id="IPR001757">
    <property type="entry name" value="P_typ_ATPase"/>
</dbReference>
<evidence type="ECO:0000256" key="3">
    <source>
        <dbReference type="ARBA" id="ARBA00022553"/>
    </source>
</evidence>
<dbReference type="GO" id="GO:0046872">
    <property type="term" value="F:metal ion binding"/>
    <property type="evidence" value="ECO:0007669"/>
    <property type="project" value="UniProtKB-KW"/>
</dbReference>
<dbReference type="GO" id="GO:0019829">
    <property type="term" value="F:ATPase-coupled monoatomic cation transmembrane transporter activity"/>
    <property type="evidence" value="ECO:0007669"/>
    <property type="project" value="TreeGrafter"/>
</dbReference>
<dbReference type="InterPro" id="IPR023214">
    <property type="entry name" value="HAD_sf"/>
</dbReference>
<evidence type="ECO:0000256" key="9">
    <source>
        <dbReference type="ARBA" id="ARBA00022967"/>
    </source>
</evidence>
<keyword evidence="10" id="KW-1133">Transmembrane helix</keyword>
<dbReference type="InterPro" id="IPR006544">
    <property type="entry name" value="P-type_TPase_V"/>
</dbReference>
<dbReference type="AlphaFoldDB" id="A0A7R8H3N2"/>
<dbReference type="GO" id="GO:0140358">
    <property type="term" value="F:P-type transmembrane transporter activity"/>
    <property type="evidence" value="ECO:0007669"/>
    <property type="project" value="InterPro"/>
</dbReference>
<evidence type="ECO:0000256" key="7">
    <source>
        <dbReference type="ARBA" id="ARBA00022840"/>
    </source>
</evidence>
<evidence type="ECO:0000256" key="1">
    <source>
        <dbReference type="ARBA" id="ARBA00004141"/>
    </source>
</evidence>
<accession>A0A7R8H3N2</accession>
<dbReference type="InterPro" id="IPR059000">
    <property type="entry name" value="ATPase_P-type_domA"/>
</dbReference>
<keyword evidence="8" id="KW-0460">Magnesium</keyword>
<keyword evidence="7" id="KW-0067">ATP-binding</keyword>
<dbReference type="EMBL" id="HG994593">
    <property type="protein sequence ID" value="CAF2845167.1"/>
    <property type="molecule type" value="Genomic_DNA"/>
</dbReference>
<evidence type="ECO:0000256" key="6">
    <source>
        <dbReference type="ARBA" id="ARBA00022741"/>
    </source>
</evidence>
<gene>
    <name evidence="14" type="ORF">LSAA_5177</name>
</gene>
<dbReference type="PANTHER" id="PTHR45630:SF8">
    <property type="entry name" value="CATION-TRANSPORTING ATPASE"/>
    <property type="match status" value="1"/>
</dbReference>
<evidence type="ECO:0000256" key="2">
    <source>
        <dbReference type="ARBA" id="ARBA00006000"/>
    </source>
</evidence>
<evidence type="ECO:0000256" key="10">
    <source>
        <dbReference type="ARBA" id="ARBA00022989"/>
    </source>
</evidence>
<dbReference type="Pfam" id="PF00122">
    <property type="entry name" value="E1-E2_ATPase"/>
    <property type="match status" value="1"/>
</dbReference>
<dbReference type="GO" id="GO:0006874">
    <property type="term" value="P:intracellular calcium ion homeostasis"/>
    <property type="evidence" value="ECO:0007669"/>
    <property type="project" value="TreeGrafter"/>
</dbReference>
<feature type="domain" description="P-type ATPase A" evidence="13">
    <location>
        <begin position="384"/>
        <end position="470"/>
    </location>
</feature>
<dbReference type="Gene3D" id="3.40.50.1000">
    <property type="entry name" value="HAD superfamily/HAD-like"/>
    <property type="match status" value="1"/>
</dbReference>
<keyword evidence="15" id="KW-1185">Reference proteome</keyword>
<evidence type="ECO:0000256" key="12">
    <source>
        <dbReference type="ARBA" id="ARBA00049360"/>
    </source>
</evidence>
<dbReference type="NCBIfam" id="TIGR01494">
    <property type="entry name" value="ATPase_P-type"/>
    <property type="match status" value="1"/>
</dbReference>